<evidence type="ECO:0000313" key="3">
    <source>
        <dbReference type="Proteomes" id="UP000094936"/>
    </source>
</evidence>
<sequence length="510" mass="56625">MKRTIMAIPIVFCMSFSAYAANYDQRTPLAKNLSAKKLGDTIYINVRNLKSNDIKGLKKKRNRGDVLLFDCTKGMTKKASHVFNKITVLGPECKNNMILLREAKGEVHIDSIDVQNRGDIKAVIKRNKEISSQQRRDITQSILSRAGWNQNVKSSIGKYDTFNANSKTIYYVVHNSRLSCPQNSWRQTGDNYSFTGPKIDPCKTNRAGIHLRFKIELMRSEPVGGAPEMNFVRVTTNPSFGGAGLYSGKLAREKGVGSNGRLISPFIEKSNISIFSWDKNVRLWSSLPVNIDRETSYSESDSLEVGVSHSLGWNASATASAGVSVGCTISMSPGCTGTFNASLSATLGASGNTQTSFSHTDSSSVSYSKKTYDVADQSTYRRATWLIDRDSESYGCDTMKRPTHGGCSFAGHTRYAFNPYYYTNGFSRNQKPSLTAVFAMKPSAVHRSKFLIRVKLFPGQVLAKRGTTSEGRKYTKFQDSVYGKAVAKRSFYVDWKEVGNLANTTWIKEK</sequence>
<gene>
    <name evidence="2" type="ORF">A8L45_01395</name>
</gene>
<proteinExistence type="predicted"/>
<evidence type="ECO:0000256" key="1">
    <source>
        <dbReference type="SAM" id="SignalP"/>
    </source>
</evidence>
<keyword evidence="1" id="KW-0732">Signal</keyword>
<dbReference type="AlphaFoldDB" id="A0A1C3ESP3"/>
<dbReference type="Proteomes" id="UP000094936">
    <property type="component" value="Unassembled WGS sequence"/>
</dbReference>
<name>A0A1C3ESP3_9GAMM</name>
<feature type="chain" id="PRO_5008673397" evidence="1">
    <location>
        <begin position="21"/>
        <end position="510"/>
    </location>
</feature>
<evidence type="ECO:0000313" key="2">
    <source>
        <dbReference type="EMBL" id="ODA36281.1"/>
    </source>
</evidence>
<reference evidence="2 3" key="1">
    <citation type="submission" date="2016-05" db="EMBL/GenBank/DDBJ databases">
        <title>Genomic Taxonomy of the Vibrionaceae.</title>
        <authorList>
            <person name="Gomez-Gil B."/>
            <person name="Enciso-Ibarra J."/>
        </authorList>
    </citation>
    <scope>NUCLEOTIDE SEQUENCE [LARGE SCALE GENOMIC DNA]</scope>
    <source>
        <strain evidence="2 3">CAIM 1920</strain>
    </source>
</reference>
<accession>A0A1C3ESP3</accession>
<comment type="caution">
    <text evidence="2">The sequence shown here is derived from an EMBL/GenBank/DDBJ whole genome shotgun (WGS) entry which is preliminary data.</text>
</comment>
<feature type="signal peptide" evidence="1">
    <location>
        <begin position="1"/>
        <end position="20"/>
    </location>
</feature>
<dbReference type="Gene3D" id="2.70.240.10">
    <property type="entry name" value="Leukocidin/porin MspA"/>
    <property type="match status" value="1"/>
</dbReference>
<protein>
    <submittedName>
        <fullName evidence="2">Uncharacterized protein</fullName>
    </submittedName>
</protein>
<dbReference type="EMBL" id="LYBM01000001">
    <property type="protein sequence ID" value="ODA36281.1"/>
    <property type="molecule type" value="Genomic_DNA"/>
</dbReference>
<organism evidence="2 3">
    <name type="scientific">Veronia pacifica</name>
    <dbReference type="NCBI Taxonomy" id="1080227"/>
    <lineage>
        <taxon>Bacteria</taxon>
        <taxon>Pseudomonadati</taxon>
        <taxon>Pseudomonadota</taxon>
        <taxon>Gammaproteobacteria</taxon>
        <taxon>Vibrionales</taxon>
        <taxon>Vibrionaceae</taxon>
        <taxon>Veronia</taxon>
    </lineage>
</organism>
<keyword evidence="3" id="KW-1185">Reference proteome</keyword>